<dbReference type="Proteomes" id="UP001055811">
    <property type="component" value="Linkage Group LG09"/>
</dbReference>
<accession>A0ACB8YY81</accession>
<evidence type="ECO:0000313" key="1">
    <source>
        <dbReference type="EMBL" id="KAI3690719.1"/>
    </source>
</evidence>
<gene>
    <name evidence="1" type="ORF">L2E82_48926</name>
</gene>
<comment type="caution">
    <text evidence="1">The sequence shown here is derived from an EMBL/GenBank/DDBJ whole genome shotgun (WGS) entry which is preliminary data.</text>
</comment>
<reference evidence="2" key="1">
    <citation type="journal article" date="2022" name="Mol. Ecol. Resour.">
        <title>The genomes of chicory, endive, great burdock and yacon provide insights into Asteraceae palaeo-polyploidization history and plant inulin production.</title>
        <authorList>
            <person name="Fan W."/>
            <person name="Wang S."/>
            <person name="Wang H."/>
            <person name="Wang A."/>
            <person name="Jiang F."/>
            <person name="Liu H."/>
            <person name="Zhao H."/>
            <person name="Xu D."/>
            <person name="Zhang Y."/>
        </authorList>
    </citation>
    <scope>NUCLEOTIDE SEQUENCE [LARGE SCALE GENOMIC DNA]</scope>
    <source>
        <strain evidence="2">cv. Punajuju</strain>
    </source>
</reference>
<organism evidence="1 2">
    <name type="scientific">Cichorium intybus</name>
    <name type="common">Chicory</name>
    <dbReference type="NCBI Taxonomy" id="13427"/>
    <lineage>
        <taxon>Eukaryota</taxon>
        <taxon>Viridiplantae</taxon>
        <taxon>Streptophyta</taxon>
        <taxon>Embryophyta</taxon>
        <taxon>Tracheophyta</taxon>
        <taxon>Spermatophyta</taxon>
        <taxon>Magnoliopsida</taxon>
        <taxon>eudicotyledons</taxon>
        <taxon>Gunneridae</taxon>
        <taxon>Pentapetalae</taxon>
        <taxon>asterids</taxon>
        <taxon>campanulids</taxon>
        <taxon>Asterales</taxon>
        <taxon>Asteraceae</taxon>
        <taxon>Cichorioideae</taxon>
        <taxon>Cichorieae</taxon>
        <taxon>Cichoriinae</taxon>
        <taxon>Cichorium</taxon>
    </lineage>
</organism>
<sequence length="78" mass="8783">MFPTQSTEKHPNSATLLVPMYGTDLVVCLSVEKYPNNPMFGTLEFVDGKLEIPSVHVVLNRSSIFFPVSVHLLHDKRL</sequence>
<keyword evidence="2" id="KW-1185">Reference proteome</keyword>
<name>A0ACB8YY81_CICIN</name>
<reference evidence="1 2" key="2">
    <citation type="journal article" date="2022" name="Mol. Ecol. Resour.">
        <title>The genomes of chicory, endive, great burdock and yacon provide insights into Asteraceae paleo-polyploidization history and plant inulin production.</title>
        <authorList>
            <person name="Fan W."/>
            <person name="Wang S."/>
            <person name="Wang H."/>
            <person name="Wang A."/>
            <person name="Jiang F."/>
            <person name="Liu H."/>
            <person name="Zhao H."/>
            <person name="Xu D."/>
            <person name="Zhang Y."/>
        </authorList>
    </citation>
    <scope>NUCLEOTIDE SEQUENCE [LARGE SCALE GENOMIC DNA]</scope>
    <source>
        <strain evidence="2">cv. Punajuju</strain>
        <tissue evidence="1">Leaves</tissue>
    </source>
</reference>
<protein>
    <submittedName>
        <fullName evidence="1">Uncharacterized protein</fullName>
    </submittedName>
</protein>
<evidence type="ECO:0000313" key="2">
    <source>
        <dbReference type="Proteomes" id="UP001055811"/>
    </source>
</evidence>
<proteinExistence type="predicted"/>
<dbReference type="EMBL" id="CM042017">
    <property type="protein sequence ID" value="KAI3690719.1"/>
    <property type="molecule type" value="Genomic_DNA"/>
</dbReference>